<protein>
    <submittedName>
        <fullName evidence="3">Uncharacterized protein</fullName>
    </submittedName>
</protein>
<dbReference type="Gene3D" id="2.130.10.10">
    <property type="entry name" value="YVTN repeat-like/Quinoprotein amine dehydrogenase"/>
    <property type="match status" value="1"/>
</dbReference>
<dbReference type="OrthoDB" id="128867at2759"/>
<dbReference type="PANTHER" id="PTHR44472:SF1">
    <property type="entry name" value="DDB1 AND CUL4 ASSOCIATED FACTOR 4"/>
    <property type="match status" value="1"/>
</dbReference>
<dbReference type="Proteomes" id="UP000308549">
    <property type="component" value="Unassembled WGS sequence"/>
</dbReference>
<dbReference type="PANTHER" id="PTHR44472">
    <property type="entry name" value="DDB1- AND CUL4-ASSOCIATED FACTOR 4-RELATED"/>
    <property type="match status" value="1"/>
</dbReference>
<dbReference type="InterPro" id="IPR036322">
    <property type="entry name" value="WD40_repeat_dom_sf"/>
</dbReference>
<sequence length="432" mass="47839">MNIGQIPGYYYDEVTKKYFKIQANHVAPSGAKYARANVRREKRANKKRKLDEQRRERRAVQTVLPSSIQRHGVARIGLAREVGASEPAFGVGEREEFVISQLRPEMQLFPAPNATAQSGTLFDAVPARHPSINTITVLAYNHGMGSSIYDAPQQSVGHAQTQTTLVADSALVGLHVCSHPEIEPILMACFRESSGVRNVFVGKPTQQLIEAEPEYNISVGIRRKVDSALWSSAVVCDDDNLAVSGSDGIYIIDVVSGTSNHNVELEAESRCITWLEPQTVAFGTGRTVALYDTRSGGKANRFERPHPVTGIDAPGGDAMHLVVSDNKSLNYYDTRMDTRPLFEFRHLHQGPQLEFSCWRANVVSAVDVNNDVQNYSLKTGRNLGRLAWSSTPGEPLFRRLKWKENRYESVLQACYGTSVVRWTYGGAADDEG</sequence>
<gene>
    <name evidence="3" type="ORF">B0A50_05415</name>
</gene>
<dbReference type="AlphaFoldDB" id="A0A4U0TTP4"/>
<evidence type="ECO:0000313" key="3">
    <source>
        <dbReference type="EMBL" id="TKA25554.1"/>
    </source>
</evidence>
<keyword evidence="1" id="KW-0853">WD repeat</keyword>
<dbReference type="InterPro" id="IPR015943">
    <property type="entry name" value="WD40/YVTN_repeat-like_dom_sf"/>
</dbReference>
<dbReference type="GO" id="GO:0080008">
    <property type="term" value="C:Cul4-RING E3 ubiquitin ligase complex"/>
    <property type="evidence" value="ECO:0007669"/>
    <property type="project" value="TreeGrafter"/>
</dbReference>
<keyword evidence="2" id="KW-0677">Repeat</keyword>
<accession>A0A4U0TTP4</accession>
<name>A0A4U0TTP4_9PEZI</name>
<proteinExistence type="predicted"/>
<reference evidence="3 4" key="1">
    <citation type="submission" date="2017-03" db="EMBL/GenBank/DDBJ databases">
        <title>Genomes of endolithic fungi from Antarctica.</title>
        <authorList>
            <person name="Coleine C."/>
            <person name="Masonjones S."/>
            <person name="Stajich J.E."/>
        </authorList>
    </citation>
    <scope>NUCLEOTIDE SEQUENCE [LARGE SCALE GENOMIC DNA]</scope>
    <source>
        <strain evidence="3 4">CCFEE 6315</strain>
    </source>
</reference>
<dbReference type="SUPFAM" id="SSF50978">
    <property type="entry name" value="WD40 repeat-like"/>
    <property type="match status" value="1"/>
</dbReference>
<keyword evidence="4" id="KW-1185">Reference proteome</keyword>
<evidence type="ECO:0000256" key="2">
    <source>
        <dbReference type="ARBA" id="ARBA00022737"/>
    </source>
</evidence>
<evidence type="ECO:0000313" key="4">
    <source>
        <dbReference type="Proteomes" id="UP000308549"/>
    </source>
</evidence>
<evidence type="ECO:0000256" key="1">
    <source>
        <dbReference type="ARBA" id="ARBA00022574"/>
    </source>
</evidence>
<comment type="caution">
    <text evidence="3">The sequence shown here is derived from an EMBL/GenBank/DDBJ whole genome shotgun (WGS) entry which is preliminary data.</text>
</comment>
<organism evidence="3 4">
    <name type="scientific">Salinomyces thailandicus</name>
    <dbReference type="NCBI Taxonomy" id="706561"/>
    <lineage>
        <taxon>Eukaryota</taxon>
        <taxon>Fungi</taxon>
        <taxon>Dikarya</taxon>
        <taxon>Ascomycota</taxon>
        <taxon>Pezizomycotina</taxon>
        <taxon>Dothideomycetes</taxon>
        <taxon>Dothideomycetidae</taxon>
        <taxon>Mycosphaerellales</taxon>
        <taxon>Teratosphaeriaceae</taxon>
        <taxon>Salinomyces</taxon>
    </lineage>
</organism>
<dbReference type="InterPro" id="IPR052254">
    <property type="entry name" value="CUL4-DDB1_E3_ligase_receptor"/>
</dbReference>
<dbReference type="EMBL" id="NAJL01000034">
    <property type="protein sequence ID" value="TKA25554.1"/>
    <property type="molecule type" value="Genomic_DNA"/>
</dbReference>